<dbReference type="EMBL" id="JALPQF010000001">
    <property type="protein sequence ID" value="MCK8479012.1"/>
    <property type="molecule type" value="Genomic_DNA"/>
</dbReference>
<evidence type="ECO:0000313" key="2">
    <source>
        <dbReference type="Proteomes" id="UP001203687"/>
    </source>
</evidence>
<evidence type="ECO:0008006" key="3">
    <source>
        <dbReference type="Google" id="ProtNLM"/>
    </source>
</evidence>
<dbReference type="RefSeq" id="WP_248411448.1">
    <property type="nucleotide sequence ID" value="NZ_JALPQF010000001.1"/>
</dbReference>
<dbReference type="Gene3D" id="2.60.40.10">
    <property type="entry name" value="Immunoglobulins"/>
    <property type="match status" value="1"/>
</dbReference>
<dbReference type="Proteomes" id="UP001203687">
    <property type="component" value="Unassembled WGS sequence"/>
</dbReference>
<gene>
    <name evidence="1" type="ORF">MUY34_00190</name>
</gene>
<comment type="caution">
    <text evidence="1">The sequence shown here is derived from an EMBL/GenBank/DDBJ whole genome shotgun (WGS) entry which is preliminary data.</text>
</comment>
<name>A0ABT0H3Q3_9FLAO</name>
<dbReference type="SUPFAM" id="SSF49265">
    <property type="entry name" value="Fibronectin type III"/>
    <property type="match status" value="1"/>
</dbReference>
<accession>A0ABT0H3Q3</accession>
<dbReference type="InterPro" id="IPR013783">
    <property type="entry name" value="Ig-like_fold"/>
</dbReference>
<protein>
    <recommendedName>
        <fullName evidence="3">Fibronectin type-III domain-containing protein</fullName>
    </recommendedName>
</protein>
<evidence type="ECO:0000313" key="1">
    <source>
        <dbReference type="EMBL" id="MCK8479012.1"/>
    </source>
</evidence>
<organism evidence="1 2">
    <name type="scientific">Psychroserpens algicola</name>
    <dbReference type="NCBI Taxonomy" id="1719034"/>
    <lineage>
        <taxon>Bacteria</taxon>
        <taxon>Pseudomonadati</taxon>
        <taxon>Bacteroidota</taxon>
        <taxon>Flavobacteriia</taxon>
        <taxon>Flavobacteriales</taxon>
        <taxon>Flavobacteriaceae</taxon>
        <taxon>Psychroserpens</taxon>
    </lineage>
</organism>
<sequence length="119" mass="13832">MFKKTVFLILLSGFYNCEEIIEVEDISEETISILAPTNNAILDVNDINFSWEPIEHAENYHLQIATPNFELAQQIIEDTLLTSSNFTKILPTNEYQWRIKGVNSAYQTQFITHYLTIEE</sequence>
<keyword evidence="2" id="KW-1185">Reference proteome</keyword>
<proteinExistence type="predicted"/>
<reference evidence="1" key="1">
    <citation type="submission" date="2022-04" db="EMBL/GenBank/DDBJ databases">
        <authorList>
            <person name="Ren T."/>
        </authorList>
    </citation>
    <scope>NUCLEOTIDE SEQUENCE</scope>
    <source>
        <strain evidence="1">F63249</strain>
    </source>
</reference>
<dbReference type="InterPro" id="IPR036116">
    <property type="entry name" value="FN3_sf"/>
</dbReference>